<sequence>MLFRKIIPYAEIDPTEEAKWVIEGLIQKGGVNFITGEPKTHKSFLRKFLVASALSGKTVFDQFEVKEAPQRVLTLIIEDRIAWERRTMDCMFDSLGYLLDPPIGVCKPFGFKLNNSSHIKQLIALVKREGYDFVTIDPLIEFHSADENNASEMSAVTVALHQLAQFATLLVVHHSAKSQNRPGMAQGSVERSLRGSGVISGASSLTMELTRIGLSAAHKLRKSGKETESLDDIKLLLDINDTWCWELEGALTPERVRSYILGHPGLTTGDLARRLGKRKELVVEIVEELLDCEEIAKAEGPRQRQEYFPFNSE</sequence>
<accession>A0A0F9EW76</accession>
<dbReference type="SUPFAM" id="SSF52540">
    <property type="entry name" value="P-loop containing nucleoside triphosphate hydrolases"/>
    <property type="match status" value="1"/>
</dbReference>
<proteinExistence type="predicted"/>
<organism evidence="1">
    <name type="scientific">marine sediment metagenome</name>
    <dbReference type="NCBI Taxonomy" id="412755"/>
    <lineage>
        <taxon>unclassified sequences</taxon>
        <taxon>metagenomes</taxon>
        <taxon>ecological metagenomes</taxon>
    </lineage>
</organism>
<dbReference type="InterPro" id="IPR027417">
    <property type="entry name" value="P-loop_NTPase"/>
</dbReference>
<comment type="caution">
    <text evidence="1">The sequence shown here is derived from an EMBL/GenBank/DDBJ whole genome shotgun (WGS) entry which is preliminary data.</text>
</comment>
<dbReference type="EMBL" id="LAZR01023481">
    <property type="protein sequence ID" value="KKL78363.1"/>
    <property type="molecule type" value="Genomic_DNA"/>
</dbReference>
<evidence type="ECO:0000313" key="1">
    <source>
        <dbReference type="EMBL" id="KKL78363.1"/>
    </source>
</evidence>
<name>A0A0F9EW76_9ZZZZ</name>
<dbReference type="Pfam" id="PF13481">
    <property type="entry name" value="AAA_25"/>
    <property type="match status" value="1"/>
</dbReference>
<dbReference type="AlphaFoldDB" id="A0A0F9EW76"/>
<dbReference type="Gene3D" id="3.40.50.300">
    <property type="entry name" value="P-loop containing nucleotide triphosphate hydrolases"/>
    <property type="match status" value="1"/>
</dbReference>
<protein>
    <submittedName>
        <fullName evidence="1">Uncharacterized protein</fullName>
    </submittedName>
</protein>
<reference evidence="1" key="1">
    <citation type="journal article" date="2015" name="Nature">
        <title>Complex archaea that bridge the gap between prokaryotes and eukaryotes.</title>
        <authorList>
            <person name="Spang A."/>
            <person name="Saw J.H."/>
            <person name="Jorgensen S.L."/>
            <person name="Zaremba-Niedzwiedzka K."/>
            <person name="Martijn J."/>
            <person name="Lind A.E."/>
            <person name="van Eijk R."/>
            <person name="Schleper C."/>
            <person name="Guy L."/>
            <person name="Ettema T.J."/>
        </authorList>
    </citation>
    <scope>NUCLEOTIDE SEQUENCE</scope>
</reference>
<gene>
    <name evidence="1" type="ORF">LCGC14_2025580</name>
</gene>